<dbReference type="PANTHER" id="PTHR43433:SF10">
    <property type="entry name" value="AB HYDROLASE-1 DOMAIN-CONTAINING PROTEIN"/>
    <property type="match status" value="1"/>
</dbReference>
<dbReference type="InterPro" id="IPR000073">
    <property type="entry name" value="AB_hydrolase_1"/>
</dbReference>
<comment type="caution">
    <text evidence="2">The sequence shown here is derived from an EMBL/GenBank/DDBJ whole genome shotgun (WGS) entry which is preliminary data.</text>
</comment>
<proteinExistence type="predicted"/>
<gene>
    <name evidence="2" type="ORF">HDA39_007532</name>
</gene>
<protein>
    <submittedName>
        <fullName evidence="2">Pimeloyl-ACP methyl ester carboxylesterase</fullName>
    </submittedName>
</protein>
<keyword evidence="3" id="KW-1185">Reference proteome</keyword>
<dbReference type="PANTHER" id="PTHR43433">
    <property type="entry name" value="HYDROLASE, ALPHA/BETA FOLD FAMILY PROTEIN"/>
    <property type="match status" value="1"/>
</dbReference>
<dbReference type="AlphaFoldDB" id="A0A7W9MZ34"/>
<dbReference type="Proteomes" id="UP000549971">
    <property type="component" value="Unassembled WGS sequence"/>
</dbReference>
<name>A0A7W9MZ34_9ACTN</name>
<accession>A0A7W9MZ34</accession>
<reference evidence="2 3" key="1">
    <citation type="submission" date="2020-08" db="EMBL/GenBank/DDBJ databases">
        <title>Sequencing the genomes of 1000 actinobacteria strains.</title>
        <authorList>
            <person name="Klenk H.-P."/>
        </authorList>
    </citation>
    <scope>NUCLEOTIDE SEQUENCE [LARGE SCALE GENOMIC DNA]</scope>
    <source>
        <strain evidence="2 3">DSM 28967</strain>
    </source>
</reference>
<dbReference type="PRINTS" id="PR00111">
    <property type="entry name" value="ABHYDROLASE"/>
</dbReference>
<evidence type="ECO:0000313" key="2">
    <source>
        <dbReference type="EMBL" id="MBB5840798.1"/>
    </source>
</evidence>
<dbReference type="Gene3D" id="3.40.50.1820">
    <property type="entry name" value="alpha/beta hydrolase"/>
    <property type="match status" value="1"/>
</dbReference>
<dbReference type="Pfam" id="PF00561">
    <property type="entry name" value="Abhydrolase_1"/>
    <property type="match status" value="1"/>
</dbReference>
<dbReference type="InterPro" id="IPR050471">
    <property type="entry name" value="AB_hydrolase"/>
</dbReference>
<dbReference type="GO" id="GO:0003824">
    <property type="term" value="F:catalytic activity"/>
    <property type="evidence" value="ECO:0007669"/>
    <property type="project" value="UniProtKB-ARBA"/>
</dbReference>
<sequence>MRETDLRLPDGRALHVYDTHPGDDHRVPVVWHHGTPNLGTPPAPLLEASDWLGLRWVSFDRPGYGGSTVAPGRTMGSVARDAEDVADALGLGRFSVMGYSGGGSYALGCAATLGDRVQAVVSLAGIAPYGVPGLDWFGGMIRSGVTNLQAARTGRVARAALADEDYDPEFAPVDLALFDGPWGWLGQIAGPVALTAGPYGPIDDDVSYLLPWGCDPAGITAPVLLLHGGIDRIIPPTHGDWLAEHLPCAELNRYDADSHISILGHAESALDWLRDHADGPTAYPLG</sequence>
<dbReference type="RefSeq" id="WP_184803428.1">
    <property type="nucleotide sequence ID" value="NZ_JACHMY010000001.1"/>
</dbReference>
<feature type="domain" description="AB hydrolase-1" evidence="1">
    <location>
        <begin position="28"/>
        <end position="265"/>
    </location>
</feature>
<dbReference type="EMBL" id="JACHMY010000001">
    <property type="protein sequence ID" value="MBB5840798.1"/>
    <property type="molecule type" value="Genomic_DNA"/>
</dbReference>
<evidence type="ECO:0000259" key="1">
    <source>
        <dbReference type="Pfam" id="PF00561"/>
    </source>
</evidence>
<organism evidence="2 3">
    <name type="scientific">Kribbella italica</name>
    <dbReference type="NCBI Taxonomy" id="1540520"/>
    <lineage>
        <taxon>Bacteria</taxon>
        <taxon>Bacillati</taxon>
        <taxon>Actinomycetota</taxon>
        <taxon>Actinomycetes</taxon>
        <taxon>Propionibacteriales</taxon>
        <taxon>Kribbellaceae</taxon>
        <taxon>Kribbella</taxon>
    </lineage>
</organism>
<evidence type="ECO:0000313" key="3">
    <source>
        <dbReference type="Proteomes" id="UP000549971"/>
    </source>
</evidence>
<dbReference type="InterPro" id="IPR029058">
    <property type="entry name" value="AB_hydrolase_fold"/>
</dbReference>
<dbReference type="SUPFAM" id="SSF53474">
    <property type="entry name" value="alpha/beta-Hydrolases"/>
    <property type="match status" value="1"/>
</dbReference>